<feature type="domain" description="BPTI/Kunitz inhibitor" evidence="15">
    <location>
        <begin position="110"/>
        <end position="160"/>
    </location>
</feature>
<dbReference type="InterPro" id="IPR050098">
    <property type="entry name" value="TFPI/VKTCI-like"/>
</dbReference>
<evidence type="ECO:0000256" key="9">
    <source>
        <dbReference type="ARBA" id="ARBA00023157"/>
    </source>
</evidence>
<dbReference type="GeneTree" id="ENSGT00940000159917"/>
<evidence type="ECO:0000256" key="12">
    <source>
        <dbReference type="ARBA" id="ARBA00065443"/>
    </source>
</evidence>
<dbReference type="SMART" id="SM00131">
    <property type="entry name" value="KU"/>
    <property type="match status" value="3"/>
</dbReference>
<keyword evidence="8" id="KW-0094">Blood coagulation</keyword>
<dbReference type="CDD" id="cd22616">
    <property type="entry name" value="Kunitz_TFPI2_1-like"/>
    <property type="match status" value="1"/>
</dbReference>
<keyword evidence="4" id="KW-0356">Hemostasis</keyword>
<dbReference type="GO" id="GO:0007596">
    <property type="term" value="P:blood coagulation"/>
    <property type="evidence" value="ECO:0007669"/>
    <property type="project" value="UniProtKB-KW"/>
</dbReference>
<dbReference type="InterPro" id="IPR036880">
    <property type="entry name" value="Kunitz_BPTI_sf"/>
</dbReference>
<evidence type="ECO:0000313" key="16">
    <source>
        <dbReference type="Ensembl" id="ENSLLEP00000047245.1"/>
    </source>
</evidence>
<dbReference type="GO" id="GO:1903706">
    <property type="term" value="P:regulation of hemopoiesis"/>
    <property type="evidence" value="ECO:0007669"/>
    <property type="project" value="Ensembl"/>
</dbReference>
<dbReference type="GO" id="GO:0005615">
    <property type="term" value="C:extracellular space"/>
    <property type="evidence" value="ECO:0007669"/>
    <property type="project" value="TreeGrafter"/>
</dbReference>
<gene>
    <name evidence="16" type="primary">TFPI2</name>
</gene>
<dbReference type="FunFam" id="4.10.410.10:FF:000011">
    <property type="entry name" value="Tissue factor pathway inhibitor"/>
    <property type="match status" value="1"/>
</dbReference>
<dbReference type="InterPro" id="IPR002223">
    <property type="entry name" value="Kunitz_BPTI"/>
</dbReference>
<comment type="function">
    <text evidence="11">May play a role in the regulation of plasmin-mediated matrix remodeling. Inhibits trypsin, plasmin, factor VIIa/tissue factor and weakly factor Xa. Has no effect on thrombin.</text>
</comment>
<dbReference type="PANTHER" id="PTHR10083:SF374">
    <property type="entry name" value="BPTI_KUNITZ INHIBITOR DOMAIN-CONTAINING PROTEIN"/>
    <property type="match status" value="1"/>
</dbReference>
<dbReference type="GO" id="GO:0007507">
    <property type="term" value="P:heart development"/>
    <property type="evidence" value="ECO:0007669"/>
    <property type="project" value="Ensembl"/>
</dbReference>
<keyword evidence="6" id="KW-0677">Repeat</keyword>
<keyword evidence="10" id="KW-0325">Glycoprotein</keyword>
<evidence type="ECO:0000256" key="8">
    <source>
        <dbReference type="ARBA" id="ARBA00023084"/>
    </source>
</evidence>
<keyword evidence="14" id="KW-0812">Transmembrane</keyword>
<keyword evidence="9" id="KW-1015">Disulfide bond</keyword>
<keyword evidence="14" id="KW-1133">Transmembrane helix</keyword>
<evidence type="ECO:0000256" key="13">
    <source>
        <dbReference type="ARBA" id="ARBA00068244"/>
    </source>
</evidence>
<evidence type="ECO:0000256" key="3">
    <source>
        <dbReference type="ARBA" id="ARBA00022690"/>
    </source>
</evidence>
<feature type="transmembrane region" description="Helical" evidence="14">
    <location>
        <begin position="12"/>
        <end position="45"/>
    </location>
</feature>
<feature type="domain" description="BPTI/Kunitz inhibitor" evidence="15">
    <location>
        <begin position="170"/>
        <end position="220"/>
    </location>
</feature>
<dbReference type="PRINTS" id="PR00759">
    <property type="entry name" value="BASICPTASE"/>
</dbReference>
<name>A0A8C5WLR6_9ANUR</name>
<dbReference type="Proteomes" id="UP000694569">
    <property type="component" value="Unplaced"/>
</dbReference>
<dbReference type="PROSITE" id="PS00280">
    <property type="entry name" value="BPTI_KUNITZ_1"/>
    <property type="match status" value="2"/>
</dbReference>
<dbReference type="PROSITE" id="PS50279">
    <property type="entry name" value="BPTI_KUNITZ_2"/>
    <property type="match status" value="3"/>
</dbReference>
<dbReference type="SUPFAM" id="SSF57362">
    <property type="entry name" value="BPTI-like"/>
    <property type="match status" value="3"/>
</dbReference>
<dbReference type="AlphaFoldDB" id="A0A8C5WLR6"/>
<keyword evidence="2" id="KW-0964">Secreted</keyword>
<dbReference type="GO" id="GO:0045214">
    <property type="term" value="P:sarcomere organization"/>
    <property type="evidence" value="ECO:0007669"/>
    <property type="project" value="Ensembl"/>
</dbReference>
<evidence type="ECO:0000256" key="4">
    <source>
        <dbReference type="ARBA" id="ARBA00022696"/>
    </source>
</evidence>
<comment type="subunit">
    <text evidence="12">Finds in a complex with ABCB1, TFPI2 and PPP2R3C; leading to the dephosphorylation of ABCB1.</text>
</comment>
<evidence type="ECO:0000259" key="15">
    <source>
        <dbReference type="PROSITE" id="PS50279"/>
    </source>
</evidence>
<evidence type="ECO:0000256" key="6">
    <source>
        <dbReference type="ARBA" id="ARBA00022737"/>
    </source>
</evidence>
<dbReference type="InterPro" id="IPR020901">
    <property type="entry name" value="Prtase_inh_Kunz-CS"/>
</dbReference>
<evidence type="ECO:0000256" key="5">
    <source>
        <dbReference type="ARBA" id="ARBA00022729"/>
    </source>
</evidence>
<dbReference type="Gene3D" id="4.10.410.10">
    <property type="entry name" value="Pancreatic trypsin inhibitor Kunitz domain"/>
    <property type="match status" value="3"/>
</dbReference>
<protein>
    <recommendedName>
        <fullName evidence="13">Tissue factor pathway inhibitor 2</fullName>
    </recommendedName>
</protein>
<accession>A0A8C5WLR6</accession>
<evidence type="ECO:0000313" key="17">
    <source>
        <dbReference type="Proteomes" id="UP000694569"/>
    </source>
</evidence>
<dbReference type="GO" id="GO:0007417">
    <property type="term" value="P:central nervous system development"/>
    <property type="evidence" value="ECO:0007669"/>
    <property type="project" value="Ensembl"/>
</dbReference>
<dbReference type="OrthoDB" id="5950222at2759"/>
<evidence type="ECO:0000256" key="2">
    <source>
        <dbReference type="ARBA" id="ARBA00022525"/>
    </source>
</evidence>
<evidence type="ECO:0000256" key="10">
    <source>
        <dbReference type="ARBA" id="ARBA00023180"/>
    </source>
</evidence>
<dbReference type="GO" id="GO:0004867">
    <property type="term" value="F:serine-type endopeptidase inhibitor activity"/>
    <property type="evidence" value="ECO:0007669"/>
    <property type="project" value="UniProtKB-KW"/>
</dbReference>
<keyword evidence="3" id="KW-0646">Protease inhibitor</keyword>
<reference evidence="16" key="1">
    <citation type="submission" date="2025-08" db="UniProtKB">
        <authorList>
            <consortium name="Ensembl"/>
        </authorList>
    </citation>
    <scope>IDENTIFICATION</scope>
</reference>
<dbReference type="Ensembl" id="ENSLLET00000049103.1">
    <property type="protein sequence ID" value="ENSLLEP00000047245.1"/>
    <property type="gene ID" value="ENSLLEG00000029867.1"/>
</dbReference>
<dbReference type="FunFam" id="4.10.410.10:FF:000004">
    <property type="entry name" value="Tissue factor pathway inhibitor"/>
    <property type="match status" value="1"/>
</dbReference>
<evidence type="ECO:0000256" key="1">
    <source>
        <dbReference type="ARBA" id="ARBA00004613"/>
    </source>
</evidence>
<evidence type="ECO:0000256" key="11">
    <source>
        <dbReference type="ARBA" id="ARBA00060238"/>
    </source>
</evidence>
<evidence type="ECO:0000256" key="7">
    <source>
        <dbReference type="ARBA" id="ARBA00022900"/>
    </source>
</evidence>
<feature type="domain" description="BPTI/Kunitz inhibitor" evidence="15">
    <location>
        <begin position="50"/>
        <end position="100"/>
    </location>
</feature>
<sequence length="273" mass="30939">MEIAIVCQKLSYQFLYFFTLFSYLLHNSACVCGTFPLLTLIYVLGNASICLLPPVEGPCQGLLPRFYYDRFTQTCQEFSYGGCDGNENNFMYQEDCEKTCWKIKKVPKICRMEAAVGPCRGLFKKYAFNLSIMRCELFYYGGCYGNDNRFGDEASCTEHCAPKRNAPSFCYSPKDEGSCTASVTRYYFNIETKACEEFIYTGCGGNSNNFVKIEDCNSVCKQEFFMSQSLQIKTMKNDSLLNPFNVQETTALYSFGNQTQGTPNSTEFTDTPA</sequence>
<reference evidence="16" key="2">
    <citation type="submission" date="2025-09" db="UniProtKB">
        <authorList>
            <consortium name="Ensembl"/>
        </authorList>
    </citation>
    <scope>IDENTIFICATION</scope>
</reference>
<organism evidence="16 17">
    <name type="scientific">Leptobrachium leishanense</name>
    <name type="common">Leishan spiny toad</name>
    <dbReference type="NCBI Taxonomy" id="445787"/>
    <lineage>
        <taxon>Eukaryota</taxon>
        <taxon>Metazoa</taxon>
        <taxon>Chordata</taxon>
        <taxon>Craniata</taxon>
        <taxon>Vertebrata</taxon>
        <taxon>Euteleostomi</taxon>
        <taxon>Amphibia</taxon>
        <taxon>Batrachia</taxon>
        <taxon>Anura</taxon>
        <taxon>Pelobatoidea</taxon>
        <taxon>Megophryidae</taxon>
        <taxon>Leptobrachium</taxon>
    </lineage>
</organism>
<dbReference type="CDD" id="cd22615">
    <property type="entry name" value="Kunitz_TFPI1_TFPI2_3-like"/>
    <property type="match status" value="1"/>
</dbReference>
<keyword evidence="5" id="KW-0732">Signal</keyword>
<dbReference type="PANTHER" id="PTHR10083">
    <property type="entry name" value="KUNITZ-TYPE PROTEASE INHIBITOR-RELATED"/>
    <property type="match status" value="1"/>
</dbReference>
<dbReference type="FunFam" id="4.10.410.10:FF:000018">
    <property type="entry name" value="Tissue factor pathway inhibitor"/>
    <property type="match status" value="1"/>
</dbReference>
<proteinExistence type="predicted"/>
<keyword evidence="14" id="KW-0472">Membrane</keyword>
<keyword evidence="17" id="KW-1185">Reference proteome</keyword>
<dbReference type="Pfam" id="PF00014">
    <property type="entry name" value="Kunitz_BPTI"/>
    <property type="match status" value="3"/>
</dbReference>
<keyword evidence="7" id="KW-0722">Serine protease inhibitor</keyword>
<comment type="subcellular location">
    <subcellularLocation>
        <location evidence="1">Secreted</location>
    </subcellularLocation>
</comment>
<evidence type="ECO:0000256" key="14">
    <source>
        <dbReference type="SAM" id="Phobius"/>
    </source>
</evidence>